<dbReference type="EMBL" id="BKCJ010311885">
    <property type="protein sequence ID" value="GEZ70030.1"/>
    <property type="molecule type" value="Genomic_DNA"/>
</dbReference>
<proteinExistence type="predicted"/>
<protein>
    <submittedName>
        <fullName evidence="2">Uncharacterized protein</fullName>
    </submittedName>
</protein>
<organism evidence="2">
    <name type="scientific">Tanacetum cinerariifolium</name>
    <name type="common">Dalmatian daisy</name>
    <name type="synonym">Chrysanthemum cinerariifolium</name>
    <dbReference type="NCBI Taxonomy" id="118510"/>
    <lineage>
        <taxon>Eukaryota</taxon>
        <taxon>Viridiplantae</taxon>
        <taxon>Streptophyta</taxon>
        <taxon>Embryophyta</taxon>
        <taxon>Tracheophyta</taxon>
        <taxon>Spermatophyta</taxon>
        <taxon>Magnoliopsida</taxon>
        <taxon>eudicotyledons</taxon>
        <taxon>Gunneridae</taxon>
        <taxon>Pentapetalae</taxon>
        <taxon>asterids</taxon>
        <taxon>campanulids</taxon>
        <taxon>Asterales</taxon>
        <taxon>Asteraceae</taxon>
        <taxon>Asteroideae</taxon>
        <taxon>Anthemideae</taxon>
        <taxon>Anthemidinae</taxon>
        <taxon>Tanacetum</taxon>
    </lineage>
</organism>
<feature type="compositionally biased region" description="Acidic residues" evidence="1">
    <location>
        <begin position="121"/>
        <end position="137"/>
    </location>
</feature>
<dbReference type="AlphaFoldDB" id="A0A699IQ76"/>
<name>A0A699IQ76_TANCI</name>
<evidence type="ECO:0000256" key="1">
    <source>
        <dbReference type="SAM" id="MobiDB-lite"/>
    </source>
</evidence>
<reference evidence="2" key="1">
    <citation type="journal article" date="2019" name="Sci. Rep.">
        <title>Draft genome of Tanacetum cinerariifolium, the natural source of mosquito coil.</title>
        <authorList>
            <person name="Yamashiro T."/>
            <person name="Shiraishi A."/>
            <person name="Satake H."/>
            <person name="Nakayama K."/>
        </authorList>
    </citation>
    <scope>NUCLEOTIDE SEQUENCE</scope>
</reference>
<comment type="caution">
    <text evidence="2">The sequence shown here is derived from an EMBL/GenBank/DDBJ whole genome shotgun (WGS) entry which is preliminary data.</text>
</comment>
<gene>
    <name evidence="2" type="ORF">Tci_542003</name>
</gene>
<feature type="non-terminal residue" evidence="2">
    <location>
        <position position="1"/>
    </location>
</feature>
<feature type="region of interest" description="Disordered" evidence="1">
    <location>
        <begin position="1"/>
        <end position="145"/>
    </location>
</feature>
<feature type="compositionally biased region" description="Basic residues" evidence="1">
    <location>
        <begin position="10"/>
        <end position="24"/>
    </location>
</feature>
<evidence type="ECO:0000313" key="2">
    <source>
        <dbReference type="EMBL" id="GEZ70030.1"/>
    </source>
</evidence>
<accession>A0A699IQ76</accession>
<sequence length="511" mass="58487">QKPVQATKGTRFKTKAKVATRRSKTQFPISQASGSSDGTDFESRVLDEQHLKTTGVDEGTGTIPGVPDVPIYESKNRDEIPDPNLTNIDQTEHDEEDVDERVHTPLEYELTDDEKIHDKENIDDEDRMDDEEEDEKTDEPVLNSSVSSNFTSKLLNLENPSPADNEITSLMDTTAHHATSVPKITSSFTTTIPPPRLFNDKVTNLEKDMSELKQVDQYAQAIFLIPAIIDRYMDNKLGEAIHKVIQSHNTECREEAQAEKQEYIDNVDSIVRTIIKKEVKTQLLKILPKVVSAFATLVIERNVTESLEVAVLARSSSQPMSTYEATASLPKFELTKILLNKMEENNSHLRADYKKKLYDALVESYNTEKDLLNAYGVQQDQEFDMGNNDEQPADKETVLNFSYEDKGRYISVTKVVTVKYDKHAYWGTSHLGPKRQHFYGFVANMSSSKDVYSRKRIIAVTRLSIIKKYDYDHLEETEVRREDQILYKFREGYLARLRLQDIEDMLLLLVK</sequence>
<feature type="compositionally biased region" description="Polar residues" evidence="1">
    <location>
        <begin position="25"/>
        <end position="38"/>
    </location>
</feature>
<feature type="compositionally biased region" description="Basic and acidic residues" evidence="1">
    <location>
        <begin position="41"/>
        <end position="51"/>
    </location>
</feature>